<dbReference type="FunFam" id="3.40.50.720:FF:000304">
    <property type="entry name" value="UDP-glucose 4,6-dehydratase"/>
    <property type="match status" value="1"/>
</dbReference>
<accession>A0A932LYT0</accession>
<dbReference type="Gene3D" id="3.40.50.720">
    <property type="entry name" value="NAD(P)-binding Rossmann-like Domain"/>
    <property type="match status" value="1"/>
</dbReference>
<comment type="cofactor">
    <cofactor evidence="2 7">
        <name>NAD(+)</name>
        <dbReference type="ChEBI" id="CHEBI:57540"/>
    </cofactor>
</comment>
<evidence type="ECO:0000256" key="1">
    <source>
        <dbReference type="ARBA" id="ARBA00001539"/>
    </source>
</evidence>
<dbReference type="InterPro" id="IPR005888">
    <property type="entry name" value="dTDP_Gluc_deHydtase"/>
</dbReference>
<keyword evidence="5" id="KW-0520">NAD</keyword>
<gene>
    <name evidence="9" type="primary">rfbB</name>
    <name evidence="9" type="ORF">HYY65_00870</name>
</gene>
<comment type="caution">
    <text evidence="9">The sequence shown here is derived from an EMBL/GenBank/DDBJ whole genome shotgun (WGS) entry which is preliminary data.</text>
</comment>
<dbReference type="Proteomes" id="UP000741360">
    <property type="component" value="Unassembled WGS sequence"/>
</dbReference>
<organism evidence="9 10">
    <name type="scientific">Tectimicrobiota bacterium</name>
    <dbReference type="NCBI Taxonomy" id="2528274"/>
    <lineage>
        <taxon>Bacteria</taxon>
        <taxon>Pseudomonadati</taxon>
        <taxon>Nitrospinota/Tectimicrobiota group</taxon>
        <taxon>Candidatus Tectimicrobiota</taxon>
    </lineage>
</organism>
<dbReference type="EC" id="4.2.1.46" evidence="4 7"/>
<name>A0A932LYT0_UNCTE</name>
<evidence type="ECO:0000256" key="4">
    <source>
        <dbReference type="ARBA" id="ARBA00011990"/>
    </source>
</evidence>
<dbReference type="AlphaFoldDB" id="A0A932LYT0"/>
<dbReference type="InterPro" id="IPR036291">
    <property type="entry name" value="NAD(P)-bd_dom_sf"/>
</dbReference>
<dbReference type="PANTHER" id="PTHR43000">
    <property type="entry name" value="DTDP-D-GLUCOSE 4,6-DEHYDRATASE-RELATED"/>
    <property type="match status" value="1"/>
</dbReference>
<evidence type="ECO:0000256" key="3">
    <source>
        <dbReference type="ARBA" id="ARBA00008178"/>
    </source>
</evidence>
<dbReference type="CDD" id="cd05246">
    <property type="entry name" value="dTDP_GD_SDR_e"/>
    <property type="match status" value="1"/>
</dbReference>
<evidence type="ECO:0000256" key="2">
    <source>
        <dbReference type="ARBA" id="ARBA00001911"/>
    </source>
</evidence>
<evidence type="ECO:0000256" key="5">
    <source>
        <dbReference type="ARBA" id="ARBA00023027"/>
    </source>
</evidence>
<comment type="similarity">
    <text evidence="3 7">Belongs to the NAD(P)-dependent epimerase/dehydratase family. dTDP-glucose dehydratase subfamily.</text>
</comment>
<feature type="domain" description="NAD(P)-binding" evidence="8">
    <location>
        <begin position="4"/>
        <end position="305"/>
    </location>
</feature>
<dbReference type="Pfam" id="PF16363">
    <property type="entry name" value="GDP_Man_Dehyd"/>
    <property type="match status" value="1"/>
</dbReference>
<dbReference type="Gene3D" id="3.90.25.10">
    <property type="entry name" value="UDP-galactose 4-epimerase, domain 1"/>
    <property type="match status" value="1"/>
</dbReference>
<comment type="catalytic activity">
    <reaction evidence="1 7">
        <text>dTDP-alpha-D-glucose = dTDP-4-dehydro-6-deoxy-alpha-D-glucose + H2O</text>
        <dbReference type="Rhea" id="RHEA:17221"/>
        <dbReference type="ChEBI" id="CHEBI:15377"/>
        <dbReference type="ChEBI" id="CHEBI:57477"/>
        <dbReference type="ChEBI" id="CHEBI:57649"/>
        <dbReference type="EC" id="4.2.1.46"/>
    </reaction>
</comment>
<evidence type="ECO:0000313" key="9">
    <source>
        <dbReference type="EMBL" id="MBI3013627.1"/>
    </source>
</evidence>
<sequence length="336" mass="38121">MKVLVTGGAGFIGSNFIRFLVRNHPDCDVINLDKLTYAGNLENLSDLETVAQYRFVKGDIADKKLVGRVFQEAPDAVVNFAAESHVDRSILKADQFVKTNVLGIQVLLECARTAGTQRFIQVSTDEVYGSAASGETFSEESSMHPNSPYAASKAAADLLARAYYHTYGFPVIITRCTNNYGPYQFPEKLLPLMITNALADQPLPVYGDGYNVRDWIHVEDHCAALDRVLHQGRLGEIYNIGSHCEKTNLEMVKELLGILNKPQSLVRFVKDRPGHDRRYALNVSKIQRELGWRHQISLGDGLRQTVAWYSCHREWWERVKRGEYRKYYKKVYGRIS</sequence>
<evidence type="ECO:0000256" key="7">
    <source>
        <dbReference type="RuleBase" id="RU004473"/>
    </source>
</evidence>
<dbReference type="InterPro" id="IPR016040">
    <property type="entry name" value="NAD(P)-bd_dom"/>
</dbReference>
<evidence type="ECO:0000313" key="10">
    <source>
        <dbReference type="Proteomes" id="UP000741360"/>
    </source>
</evidence>
<dbReference type="GO" id="GO:0009225">
    <property type="term" value="P:nucleotide-sugar metabolic process"/>
    <property type="evidence" value="ECO:0007669"/>
    <property type="project" value="InterPro"/>
</dbReference>
<evidence type="ECO:0000259" key="8">
    <source>
        <dbReference type="Pfam" id="PF16363"/>
    </source>
</evidence>
<dbReference type="EMBL" id="JACPSX010000012">
    <property type="protein sequence ID" value="MBI3013627.1"/>
    <property type="molecule type" value="Genomic_DNA"/>
</dbReference>
<proteinExistence type="inferred from homology"/>
<protein>
    <recommendedName>
        <fullName evidence="4 7">dTDP-glucose 4,6-dehydratase</fullName>
        <ecNumber evidence="4 7">4.2.1.46</ecNumber>
    </recommendedName>
</protein>
<dbReference type="NCBIfam" id="TIGR01181">
    <property type="entry name" value="dTDP_gluc_dehyt"/>
    <property type="match status" value="1"/>
</dbReference>
<reference evidence="9" key="1">
    <citation type="submission" date="2020-07" db="EMBL/GenBank/DDBJ databases">
        <title>Huge and variable diversity of episymbiotic CPR bacteria and DPANN archaea in groundwater ecosystems.</title>
        <authorList>
            <person name="He C.Y."/>
            <person name="Keren R."/>
            <person name="Whittaker M."/>
            <person name="Farag I.F."/>
            <person name="Doudna J."/>
            <person name="Cate J.H.D."/>
            <person name="Banfield J.F."/>
        </authorList>
    </citation>
    <scope>NUCLEOTIDE SEQUENCE</scope>
    <source>
        <strain evidence="9">NC_groundwater_717_Ag_S-0.2um_59_8</strain>
    </source>
</reference>
<evidence type="ECO:0000256" key="6">
    <source>
        <dbReference type="ARBA" id="ARBA00023239"/>
    </source>
</evidence>
<keyword evidence="6 7" id="KW-0456">Lyase</keyword>
<dbReference type="SUPFAM" id="SSF51735">
    <property type="entry name" value="NAD(P)-binding Rossmann-fold domains"/>
    <property type="match status" value="1"/>
</dbReference>
<dbReference type="GO" id="GO:0008460">
    <property type="term" value="F:dTDP-glucose 4,6-dehydratase activity"/>
    <property type="evidence" value="ECO:0007669"/>
    <property type="project" value="UniProtKB-EC"/>
</dbReference>